<sequence length="180" mass="20910">MTKGYAMQDLADAFNLPLTTLEHYREQGLMPVREKYTTEEKDEIATKLNRTYTMQEIAAAYNLSESSLRYYDKQGLLPFLERSSSGHRIFTLAQKYLLETVIKLKLTGMPIKKIRHYIDLVVVGDETVSERLVLMQAHKENVLSHIKLLEENLEGVDIKIARYTRKVRKQNENSISDRSK</sequence>
<dbReference type="CDD" id="cd01109">
    <property type="entry name" value="HTH_YyaN"/>
    <property type="match status" value="1"/>
</dbReference>
<dbReference type="Gene3D" id="1.10.1660.10">
    <property type="match status" value="1"/>
</dbReference>
<reference evidence="3 4" key="1">
    <citation type="submission" date="2020-02" db="EMBL/GenBank/DDBJ databases">
        <title>Draft genome sequence of Lactococcus sp. Hs20B0-1.</title>
        <authorList>
            <person name="Noda S."/>
            <person name="Yuki M."/>
            <person name="Ohkuma M."/>
        </authorList>
    </citation>
    <scope>NUCLEOTIDE SEQUENCE [LARGE SCALE GENOMIC DNA]</scope>
    <source>
        <strain evidence="3 4">Hs20B0-1</strain>
    </source>
</reference>
<dbReference type="GO" id="GO:0003677">
    <property type="term" value="F:DNA binding"/>
    <property type="evidence" value="ECO:0007669"/>
    <property type="project" value="UniProtKB-KW"/>
</dbReference>
<comment type="caution">
    <text evidence="3">The sequence shown here is derived from an EMBL/GenBank/DDBJ whole genome shotgun (WGS) entry which is preliminary data.</text>
</comment>
<dbReference type="PROSITE" id="PS50937">
    <property type="entry name" value="HTH_MERR_2"/>
    <property type="match status" value="1"/>
</dbReference>
<gene>
    <name evidence="3" type="ORF">Hs20B_12770</name>
</gene>
<feature type="domain" description="HTH merR-type" evidence="2">
    <location>
        <begin position="51"/>
        <end position="120"/>
    </location>
</feature>
<dbReference type="SUPFAM" id="SSF46955">
    <property type="entry name" value="Putative DNA-binding domain"/>
    <property type="match status" value="1"/>
</dbReference>
<dbReference type="InterPro" id="IPR047057">
    <property type="entry name" value="MerR_fam"/>
</dbReference>
<evidence type="ECO:0000313" key="3">
    <source>
        <dbReference type="EMBL" id="GFH40879.1"/>
    </source>
</evidence>
<protein>
    <recommendedName>
        <fullName evidence="2">HTH merR-type domain-containing protein</fullName>
    </recommendedName>
</protein>
<organism evidence="3 4">
    <name type="scientific">Pseudolactococcus insecticola</name>
    <dbReference type="NCBI Taxonomy" id="2709158"/>
    <lineage>
        <taxon>Bacteria</taxon>
        <taxon>Bacillati</taxon>
        <taxon>Bacillota</taxon>
        <taxon>Bacilli</taxon>
        <taxon>Lactobacillales</taxon>
        <taxon>Streptococcaceae</taxon>
        <taxon>Pseudolactococcus</taxon>
    </lineage>
</organism>
<dbReference type="PANTHER" id="PTHR30204">
    <property type="entry name" value="REDOX-CYCLING DRUG-SENSING TRANSCRIPTIONAL ACTIVATOR SOXR"/>
    <property type="match status" value="1"/>
</dbReference>
<dbReference type="Proteomes" id="UP000475928">
    <property type="component" value="Unassembled WGS sequence"/>
</dbReference>
<dbReference type="InterPro" id="IPR009061">
    <property type="entry name" value="DNA-bd_dom_put_sf"/>
</dbReference>
<dbReference type="EMBL" id="BLLH01000006">
    <property type="protein sequence ID" value="GFH40879.1"/>
    <property type="molecule type" value="Genomic_DNA"/>
</dbReference>
<keyword evidence="4" id="KW-1185">Reference proteome</keyword>
<evidence type="ECO:0000313" key="4">
    <source>
        <dbReference type="Proteomes" id="UP000475928"/>
    </source>
</evidence>
<accession>A0A6A0B617</accession>
<dbReference type="PANTHER" id="PTHR30204:SF82">
    <property type="entry name" value="TRANSCRIPTIONAL REGULATOR, MERR FAMILY"/>
    <property type="match status" value="1"/>
</dbReference>
<dbReference type="Pfam" id="PF13411">
    <property type="entry name" value="MerR_1"/>
    <property type="match status" value="1"/>
</dbReference>
<dbReference type="InterPro" id="IPR000551">
    <property type="entry name" value="MerR-type_HTH_dom"/>
</dbReference>
<keyword evidence="1" id="KW-0238">DNA-binding</keyword>
<evidence type="ECO:0000259" key="2">
    <source>
        <dbReference type="PROSITE" id="PS50937"/>
    </source>
</evidence>
<proteinExistence type="predicted"/>
<dbReference type="RefSeq" id="WP_172356821.1">
    <property type="nucleotide sequence ID" value="NZ_BLLH01000006.1"/>
</dbReference>
<dbReference type="SMART" id="SM00422">
    <property type="entry name" value="HTH_MERR"/>
    <property type="match status" value="1"/>
</dbReference>
<dbReference type="GO" id="GO:0003700">
    <property type="term" value="F:DNA-binding transcription factor activity"/>
    <property type="evidence" value="ECO:0007669"/>
    <property type="project" value="InterPro"/>
</dbReference>
<evidence type="ECO:0000256" key="1">
    <source>
        <dbReference type="ARBA" id="ARBA00023125"/>
    </source>
</evidence>
<name>A0A6A0B617_9LACT</name>
<dbReference type="AlphaFoldDB" id="A0A6A0B617"/>